<keyword evidence="4" id="KW-0597">Phosphoprotein</keyword>
<dbReference type="PANTHER" id="PTHR43214:SF24">
    <property type="entry name" value="TRANSCRIPTIONAL REGULATORY PROTEIN NARL-RELATED"/>
    <property type="match status" value="1"/>
</dbReference>
<keyword evidence="2" id="KW-0238">DNA-binding</keyword>
<feature type="modified residue" description="4-aspartylphosphate" evidence="4">
    <location>
        <position position="156"/>
    </location>
</feature>
<feature type="region of interest" description="Disordered" evidence="5">
    <location>
        <begin position="230"/>
        <end position="310"/>
    </location>
</feature>
<reference evidence="7" key="2">
    <citation type="submission" date="2024-07" db="EMBL/GenBank/DDBJ databases">
        <title>Streptomyces haneummycinica sp. nov., a new antibiotic-producing actinobacterium isolated from marine sediment.</title>
        <authorList>
            <person name="Uemura M."/>
            <person name="Hamada M."/>
            <person name="Hirano S."/>
            <person name="Kobayashi K."/>
            <person name="Ohshiro T."/>
            <person name="Kobayashi T."/>
            <person name="Terahara T."/>
        </authorList>
    </citation>
    <scope>NUCLEOTIDE SEQUENCE</scope>
    <source>
        <strain evidence="7">KM77-8</strain>
    </source>
</reference>
<feature type="compositionally biased region" description="Gly residues" evidence="5">
    <location>
        <begin position="46"/>
        <end position="57"/>
    </location>
</feature>
<dbReference type="Gene3D" id="3.40.50.2300">
    <property type="match status" value="1"/>
</dbReference>
<feature type="compositionally biased region" description="Basic and acidic residues" evidence="5">
    <location>
        <begin position="94"/>
        <end position="107"/>
    </location>
</feature>
<dbReference type="InterPro" id="IPR036890">
    <property type="entry name" value="HATPase_C_sf"/>
</dbReference>
<evidence type="ECO:0000256" key="2">
    <source>
        <dbReference type="ARBA" id="ARBA00023125"/>
    </source>
</evidence>
<sequence>MTAFRIVQECLTNVLRHAGAGAGVDIRLREERGTLLVDVTDDGAGTLAGSGVGGRSGGTDSWGCGSGRNSPAAPSRPAPGSAADGTYTPRFRQGRHDGTGRRTDPRGRRGRPALIRAGFSMVLAGQDDIDVVGEAENGADALDLLRKVEADVVIMDIRMPVMDGIQATEQLMRWDAPPGVLVLTTFDNDEDAFAALRAGAGGFLLKNAPATEVVNAIRVLAAGSRWWRRASPGCSSTGSRTGSRRRTDRPNGWTPSPRASGTCSPWSPGAVQRRDRGGPVRRGGHGEDASGQPHGQTAPAGPCPGRRVRL</sequence>
<dbReference type="SUPFAM" id="SSF55874">
    <property type="entry name" value="ATPase domain of HSP90 chaperone/DNA topoisomerase II/histidine kinase"/>
    <property type="match status" value="1"/>
</dbReference>
<accession>A0AAT9HUI2</accession>
<feature type="compositionally biased region" description="Low complexity" evidence="5">
    <location>
        <begin position="58"/>
        <end position="83"/>
    </location>
</feature>
<dbReference type="InterPro" id="IPR058245">
    <property type="entry name" value="NreC/VraR/RcsB-like_REC"/>
</dbReference>
<evidence type="ECO:0000256" key="5">
    <source>
        <dbReference type="SAM" id="MobiDB-lite"/>
    </source>
</evidence>
<evidence type="ECO:0000256" key="4">
    <source>
        <dbReference type="PROSITE-ProRule" id="PRU00169"/>
    </source>
</evidence>
<keyword evidence="1" id="KW-0805">Transcription regulation</keyword>
<feature type="compositionally biased region" description="Polar residues" evidence="5">
    <location>
        <begin position="253"/>
        <end position="265"/>
    </location>
</feature>
<dbReference type="PROSITE" id="PS50110">
    <property type="entry name" value="RESPONSE_REGULATORY"/>
    <property type="match status" value="1"/>
</dbReference>
<dbReference type="Pfam" id="PF00072">
    <property type="entry name" value="Response_reg"/>
    <property type="match status" value="1"/>
</dbReference>
<evidence type="ECO:0000313" key="7">
    <source>
        <dbReference type="EMBL" id="BFO20891.1"/>
    </source>
</evidence>
<dbReference type="GO" id="GO:0003677">
    <property type="term" value="F:DNA binding"/>
    <property type="evidence" value="ECO:0007669"/>
    <property type="project" value="UniProtKB-KW"/>
</dbReference>
<dbReference type="InterPro" id="IPR011006">
    <property type="entry name" value="CheY-like_superfamily"/>
</dbReference>
<dbReference type="GO" id="GO:0000160">
    <property type="term" value="P:phosphorelay signal transduction system"/>
    <property type="evidence" value="ECO:0007669"/>
    <property type="project" value="InterPro"/>
</dbReference>
<feature type="region of interest" description="Disordered" evidence="5">
    <location>
        <begin position="46"/>
        <end position="111"/>
    </location>
</feature>
<evidence type="ECO:0000256" key="3">
    <source>
        <dbReference type="ARBA" id="ARBA00023163"/>
    </source>
</evidence>
<dbReference type="InterPro" id="IPR001789">
    <property type="entry name" value="Sig_transdc_resp-reg_receiver"/>
</dbReference>
<keyword evidence="3" id="KW-0804">Transcription</keyword>
<dbReference type="AlphaFoldDB" id="A0AAT9HUI2"/>
<protein>
    <recommendedName>
        <fullName evidence="6">Response regulatory domain-containing protein</fullName>
    </recommendedName>
</protein>
<dbReference type="SMART" id="SM00448">
    <property type="entry name" value="REC"/>
    <property type="match status" value="1"/>
</dbReference>
<dbReference type="CDD" id="cd17535">
    <property type="entry name" value="REC_NarL-like"/>
    <property type="match status" value="1"/>
</dbReference>
<feature type="compositionally biased region" description="Basic and acidic residues" evidence="5">
    <location>
        <begin position="272"/>
        <end position="288"/>
    </location>
</feature>
<evidence type="ECO:0000256" key="1">
    <source>
        <dbReference type="ARBA" id="ARBA00023015"/>
    </source>
</evidence>
<dbReference type="PANTHER" id="PTHR43214">
    <property type="entry name" value="TWO-COMPONENT RESPONSE REGULATOR"/>
    <property type="match status" value="1"/>
</dbReference>
<reference evidence="7" key="1">
    <citation type="submission" date="2024-06" db="EMBL/GenBank/DDBJ databases">
        <authorList>
            <consortium name="consrtm"/>
            <person name="Uemura M."/>
            <person name="Terahara T."/>
        </authorList>
    </citation>
    <scope>NUCLEOTIDE SEQUENCE</scope>
    <source>
        <strain evidence="7">KM77-8</strain>
    </source>
</reference>
<dbReference type="SUPFAM" id="SSF52172">
    <property type="entry name" value="CheY-like"/>
    <property type="match status" value="1"/>
</dbReference>
<evidence type="ECO:0000259" key="6">
    <source>
        <dbReference type="PROSITE" id="PS50110"/>
    </source>
</evidence>
<feature type="domain" description="Response regulatory" evidence="6">
    <location>
        <begin position="105"/>
        <end position="221"/>
    </location>
</feature>
<organism evidence="7">
    <name type="scientific">Streptomyces haneummycinicus</name>
    <dbReference type="NCBI Taxonomy" id="3074435"/>
    <lineage>
        <taxon>Bacteria</taxon>
        <taxon>Bacillati</taxon>
        <taxon>Actinomycetota</taxon>
        <taxon>Actinomycetes</taxon>
        <taxon>Kitasatosporales</taxon>
        <taxon>Streptomycetaceae</taxon>
        <taxon>Streptomyces</taxon>
    </lineage>
</organism>
<dbReference type="EMBL" id="AP035768">
    <property type="protein sequence ID" value="BFO20891.1"/>
    <property type="molecule type" value="Genomic_DNA"/>
</dbReference>
<dbReference type="Gene3D" id="3.30.565.10">
    <property type="entry name" value="Histidine kinase-like ATPase, C-terminal domain"/>
    <property type="match status" value="1"/>
</dbReference>
<dbReference type="InterPro" id="IPR039420">
    <property type="entry name" value="WalR-like"/>
</dbReference>
<proteinExistence type="predicted"/>
<gene>
    <name evidence="7" type="ORF">SHKM778_72790</name>
</gene>
<name>A0AAT9HUI2_9ACTN</name>